<comment type="caution">
    <text evidence="3">The sequence shown here is derived from an EMBL/GenBank/DDBJ whole genome shotgun (WGS) entry which is preliminary data.</text>
</comment>
<dbReference type="PANTHER" id="PTHR11373">
    <property type="entry name" value="DEOXYNUCLEOSIDE TRIPHOSPHATE TRIPHOSPHOHYDROLASE"/>
    <property type="match status" value="1"/>
</dbReference>
<dbReference type="Pfam" id="PF13286">
    <property type="entry name" value="HD_assoc"/>
    <property type="match status" value="1"/>
</dbReference>
<keyword evidence="1" id="KW-0378">Hydrolase</keyword>
<organism evidence="3 4">
    <name type="scientific">Pseudooceanicola lipolyticus</name>
    <dbReference type="NCBI Taxonomy" id="2029104"/>
    <lineage>
        <taxon>Bacteria</taxon>
        <taxon>Pseudomonadati</taxon>
        <taxon>Pseudomonadota</taxon>
        <taxon>Alphaproteobacteria</taxon>
        <taxon>Rhodobacterales</taxon>
        <taxon>Paracoccaceae</taxon>
        <taxon>Pseudooceanicola</taxon>
    </lineage>
</organism>
<dbReference type="NCBIfam" id="NF041026">
    <property type="entry name" value="antiphage_dGTPase"/>
    <property type="match status" value="1"/>
</dbReference>
<dbReference type="EMBL" id="PGTB01000018">
    <property type="protein sequence ID" value="PJE37251.1"/>
    <property type="molecule type" value="Genomic_DNA"/>
</dbReference>
<dbReference type="NCBIfam" id="NF003701">
    <property type="entry name" value="PRK05318.1"/>
    <property type="match status" value="1"/>
</dbReference>
<gene>
    <name evidence="3" type="ORF">CVM52_07725</name>
</gene>
<dbReference type="SMART" id="SM00471">
    <property type="entry name" value="HDc"/>
    <property type="match status" value="1"/>
</dbReference>
<evidence type="ECO:0000313" key="3">
    <source>
        <dbReference type="EMBL" id="PJE37251.1"/>
    </source>
</evidence>
<dbReference type="CDD" id="cd00077">
    <property type="entry name" value="HDc"/>
    <property type="match status" value="1"/>
</dbReference>
<dbReference type="InterPro" id="IPR006261">
    <property type="entry name" value="dGTPase"/>
</dbReference>
<accession>A0A2M8J392</accession>
<feature type="domain" description="HD" evidence="2">
    <location>
        <begin position="56"/>
        <end position="252"/>
    </location>
</feature>
<evidence type="ECO:0000259" key="2">
    <source>
        <dbReference type="PROSITE" id="PS51831"/>
    </source>
</evidence>
<evidence type="ECO:0000313" key="4">
    <source>
        <dbReference type="Proteomes" id="UP000231553"/>
    </source>
</evidence>
<dbReference type="GO" id="GO:0006203">
    <property type="term" value="P:dGTP catabolic process"/>
    <property type="evidence" value="ECO:0007669"/>
    <property type="project" value="TreeGrafter"/>
</dbReference>
<dbReference type="Pfam" id="PF01966">
    <property type="entry name" value="HD"/>
    <property type="match status" value="1"/>
</dbReference>
<name>A0A2M8J392_9RHOB</name>
<evidence type="ECO:0000256" key="1">
    <source>
        <dbReference type="ARBA" id="ARBA00022801"/>
    </source>
</evidence>
<proteinExistence type="predicted"/>
<dbReference type="Gene3D" id="1.10.3210.10">
    <property type="entry name" value="Hypothetical protein af1432"/>
    <property type="match status" value="1"/>
</dbReference>
<dbReference type="NCBIfam" id="TIGR01353">
    <property type="entry name" value="dGTP_triPase"/>
    <property type="match status" value="1"/>
</dbReference>
<dbReference type="OrthoDB" id="9803619at2"/>
<dbReference type="RefSeq" id="WP_088624417.1">
    <property type="nucleotide sequence ID" value="NZ_PGTB01000018.1"/>
</dbReference>
<dbReference type="InterPro" id="IPR050135">
    <property type="entry name" value="dGTPase-like"/>
</dbReference>
<dbReference type="InterPro" id="IPR006674">
    <property type="entry name" value="HD_domain"/>
</dbReference>
<dbReference type="AlphaFoldDB" id="A0A2M8J392"/>
<reference evidence="3 4" key="1">
    <citation type="journal article" date="2018" name="Int. J. Syst. Evol. Microbiol.">
        <title>Pseudooceanicola lipolyticus sp. nov., a marine alphaproteobacterium, reclassification of Oceanicola flagellatus as Pseudooceanicola flagellatus comb. nov. and emended description of the genus Pseudooceanicola.</title>
        <authorList>
            <person name="Huang M.-M."/>
            <person name="Guo L.-L."/>
            <person name="Wu Y.-H."/>
            <person name="Lai Q.-L."/>
            <person name="Shao Z.-Z."/>
            <person name="Wang C.-S."/>
            <person name="Wu M."/>
            <person name="Xu X.-W."/>
        </authorList>
    </citation>
    <scope>NUCLEOTIDE SEQUENCE [LARGE SCALE GENOMIC DNA]</scope>
    <source>
        <strain evidence="3 4">157</strain>
    </source>
</reference>
<sequence>MSTWNARREAWNPQKEDARNIGDVDYGRVIHSASFRRLQGKTQILNLGDSDFYRTRLTHSLEVAQIAGGLAVQLARSFPDHSATASLPDRSQIHAIACSHDLGHPPFGHGGEVALNYCMRDAEGFEGNGQTLRLLARLENFSAAAGANLSRRSMLGVLKYPVALSRLRNPELRPRLQEGPSVLQTIDLKASTPPKGYLDSETDVVDWILEPLGNADRDAFTSIEKREGKHARTLHKSLDCSIMDLADDIAYGVHDLEDAIALRLVTERQFRDLVPEESCKIFVEERRLKGPTESNAPYEAMVDGLFGDSNTRKRWISRWVNHLITPVRFIECPEFQDPLLRWRVEIPEGQARFLKALKELVMQVVIRSPGVQHLEFKGQSMVVSVFEAMQSDPERLLPRDAQAKFEAADGDLRHISDFVAGMTDTYLLKTYERLFEPRMGSVFDKL</sequence>
<keyword evidence="4" id="KW-1185">Reference proteome</keyword>
<dbReference type="PROSITE" id="PS51831">
    <property type="entry name" value="HD"/>
    <property type="match status" value="1"/>
</dbReference>
<dbReference type="PANTHER" id="PTHR11373:SF32">
    <property type="entry name" value="DEOXYGUANOSINETRIPHOSPHATE TRIPHOSPHOHYDROLASE"/>
    <property type="match status" value="1"/>
</dbReference>
<protein>
    <submittedName>
        <fullName evidence="3">dGTPase</fullName>
    </submittedName>
</protein>
<dbReference type="InterPro" id="IPR026875">
    <property type="entry name" value="PHydrolase_assoc_dom"/>
</dbReference>
<dbReference type="GO" id="GO:0008832">
    <property type="term" value="F:dGTPase activity"/>
    <property type="evidence" value="ECO:0007669"/>
    <property type="project" value="TreeGrafter"/>
</dbReference>
<dbReference type="InterPro" id="IPR003607">
    <property type="entry name" value="HD/PDEase_dom"/>
</dbReference>
<dbReference type="Proteomes" id="UP000231553">
    <property type="component" value="Unassembled WGS sequence"/>
</dbReference>
<dbReference type="SUPFAM" id="SSF109604">
    <property type="entry name" value="HD-domain/PDEase-like"/>
    <property type="match status" value="1"/>
</dbReference>